<feature type="coiled-coil region" evidence="1">
    <location>
        <begin position="126"/>
        <end position="153"/>
    </location>
</feature>
<keyword evidence="3" id="KW-1185">Reference proteome</keyword>
<evidence type="ECO:0000313" key="3">
    <source>
        <dbReference type="Proteomes" id="UP000614216"/>
    </source>
</evidence>
<dbReference type="RefSeq" id="WP_202858094.1">
    <property type="nucleotide sequence ID" value="NZ_JAEUGD010000064.1"/>
</dbReference>
<comment type="caution">
    <text evidence="2">The sequence shown here is derived from an EMBL/GenBank/DDBJ whole genome shotgun (WGS) entry which is preliminary data.</text>
</comment>
<dbReference type="Proteomes" id="UP000614216">
    <property type="component" value="Unassembled WGS sequence"/>
</dbReference>
<gene>
    <name evidence="2" type="ORF">JMN32_19770</name>
</gene>
<reference evidence="2" key="1">
    <citation type="submission" date="2021-01" db="EMBL/GenBank/DDBJ databases">
        <title>Fulvivirga kasyanovii gen. nov., sp nov., a novel member of the phylum Bacteroidetes isolated from seawater in a mussel farm.</title>
        <authorList>
            <person name="Zhao L.-H."/>
            <person name="Wang Z.-J."/>
        </authorList>
    </citation>
    <scope>NUCLEOTIDE SEQUENCE</scope>
    <source>
        <strain evidence="2">29W222</strain>
    </source>
</reference>
<sequence length="158" mass="17926">MNHSSWHDRLAQFIDYLGLKPSSFEGIVGLSNGSISKPLKSKSSIGSDKFEKIFSEYPDLSPTWLLKGQGEMLLSNGPGDSQNQVAEEFVVYLKNNKDTASIIMELRGMVHDARQAHLVGLVEMVINELSKENIELKNKVIKLYEDRDRLLEKVERYL</sequence>
<dbReference type="EMBL" id="JAEUGD010000064">
    <property type="protein sequence ID" value="MBL6448559.1"/>
    <property type="molecule type" value="Genomic_DNA"/>
</dbReference>
<protein>
    <submittedName>
        <fullName evidence="2">Uncharacterized protein</fullName>
    </submittedName>
</protein>
<evidence type="ECO:0000313" key="2">
    <source>
        <dbReference type="EMBL" id="MBL6448559.1"/>
    </source>
</evidence>
<proteinExistence type="predicted"/>
<accession>A0A937FYX2</accession>
<organism evidence="2 3">
    <name type="scientific">Fulvivirga marina</name>
    <dbReference type="NCBI Taxonomy" id="2494733"/>
    <lineage>
        <taxon>Bacteria</taxon>
        <taxon>Pseudomonadati</taxon>
        <taxon>Bacteroidota</taxon>
        <taxon>Cytophagia</taxon>
        <taxon>Cytophagales</taxon>
        <taxon>Fulvivirgaceae</taxon>
        <taxon>Fulvivirga</taxon>
    </lineage>
</organism>
<dbReference type="AlphaFoldDB" id="A0A937FYX2"/>
<keyword evidence="1" id="KW-0175">Coiled coil</keyword>
<evidence type="ECO:0000256" key="1">
    <source>
        <dbReference type="SAM" id="Coils"/>
    </source>
</evidence>
<name>A0A937FYX2_9BACT</name>